<dbReference type="AlphaFoldDB" id="A0A4Q1C5A9"/>
<comment type="caution">
    <text evidence="1">The sequence shown here is derived from an EMBL/GenBank/DDBJ whole genome shotgun (WGS) entry which is preliminary data.</text>
</comment>
<organism evidence="1 2">
    <name type="scientific">Oleiharenicola lentus</name>
    <dbReference type="NCBI Taxonomy" id="2508720"/>
    <lineage>
        <taxon>Bacteria</taxon>
        <taxon>Pseudomonadati</taxon>
        <taxon>Verrucomicrobiota</taxon>
        <taxon>Opitutia</taxon>
        <taxon>Opitutales</taxon>
        <taxon>Opitutaceae</taxon>
        <taxon>Oleiharenicola</taxon>
    </lineage>
</organism>
<dbReference type="EMBL" id="SDHX01000002">
    <property type="protein sequence ID" value="RXK53503.1"/>
    <property type="molecule type" value="Genomic_DNA"/>
</dbReference>
<dbReference type="OrthoDB" id="197376at2"/>
<evidence type="ECO:0000313" key="1">
    <source>
        <dbReference type="EMBL" id="RXK53503.1"/>
    </source>
</evidence>
<reference evidence="1 2" key="1">
    <citation type="submission" date="2019-01" db="EMBL/GenBank/DDBJ databases">
        <title>Lacunisphaera sp. strain TWA-58.</title>
        <authorList>
            <person name="Chen W.-M."/>
        </authorList>
    </citation>
    <scope>NUCLEOTIDE SEQUENCE [LARGE SCALE GENOMIC DNA]</scope>
    <source>
        <strain evidence="1 2">TWA-58</strain>
    </source>
</reference>
<evidence type="ECO:0000313" key="2">
    <source>
        <dbReference type="Proteomes" id="UP000290218"/>
    </source>
</evidence>
<dbReference type="RefSeq" id="WP_129049220.1">
    <property type="nucleotide sequence ID" value="NZ_SDHX01000002.1"/>
</dbReference>
<sequence>MPNQLSQSKRRQSLAEHAAVLAALALIAKREKTTVMDLLRESAREVVRRRAQSADHADALRTAVWKLAPQMPASFRTPAQLARFKRAQREFDRAVLDMQLAAPEEVQARNSITSSRPVRLLNFDHAHAASV</sequence>
<gene>
    <name evidence="1" type="ORF">ESB00_17575</name>
</gene>
<name>A0A4Q1C5A9_9BACT</name>
<dbReference type="Proteomes" id="UP000290218">
    <property type="component" value="Unassembled WGS sequence"/>
</dbReference>
<accession>A0A4Q1C5A9</accession>
<keyword evidence="2" id="KW-1185">Reference proteome</keyword>
<protein>
    <submittedName>
        <fullName evidence="1">Uncharacterized protein</fullName>
    </submittedName>
</protein>
<proteinExistence type="predicted"/>